<proteinExistence type="predicted"/>
<feature type="transmembrane region" description="Helical" evidence="2">
    <location>
        <begin position="122"/>
        <end position="142"/>
    </location>
</feature>
<evidence type="ECO:0000313" key="3">
    <source>
        <dbReference type="EMBL" id="KAK9823840.1"/>
    </source>
</evidence>
<evidence type="ECO:0000256" key="2">
    <source>
        <dbReference type="SAM" id="Phobius"/>
    </source>
</evidence>
<gene>
    <name evidence="3" type="ORF">WJX72_005865</name>
</gene>
<dbReference type="AlphaFoldDB" id="A0AAW1QQS2"/>
<protein>
    <submittedName>
        <fullName evidence="3">Uncharacterized protein</fullName>
    </submittedName>
</protein>
<feature type="transmembrane region" description="Helical" evidence="2">
    <location>
        <begin position="148"/>
        <end position="168"/>
    </location>
</feature>
<accession>A0AAW1QQS2</accession>
<dbReference type="Proteomes" id="UP001489004">
    <property type="component" value="Unassembled WGS sequence"/>
</dbReference>
<dbReference type="EMBL" id="JALJOR010000002">
    <property type="protein sequence ID" value="KAK9823840.1"/>
    <property type="molecule type" value="Genomic_DNA"/>
</dbReference>
<organism evidence="3 4">
    <name type="scientific">[Myrmecia] bisecta</name>
    <dbReference type="NCBI Taxonomy" id="41462"/>
    <lineage>
        <taxon>Eukaryota</taxon>
        <taxon>Viridiplantae</taxon>
        <taxon>Chlorophyta</taxon>
        <taxon>core chlorophytes</taxon>
        <taxon>Trebouxiophyceae</taxon>
        <taxon>Trebouxiales</taxon>
        <taxon>Trebouxiaceae</taxon>
        <taxon>Myrmecia</taxon>
    </lineage>
</organism>
<name>A0AAW1QQS2_9CHLO</name>
<feature type="region of interest" description="Disordered" evidence="1">
    <location>
        <begin position="452"/>
        <end position="472"/>
    </location>
</feature>
<feature type="transmembrane region" description="Helical" evidence="2">
    <location>
        <begin position="25"/>
        <end position="46"/>
    </location>
</feature>
<sequence>MVFWLVSDFLGSSTLDQSIWDTSRLLLLALAFHTLMQWGFIGHVWLVQGTGAIFFGSAAFFCWLVTTIFGVVLPNLLRSSAFLLTQAVHGDISLAISYLWGWASWATCRCQSKAHNDMWRSACLGSLLHCFQVGPLIAALALGPCHPLLPVIELIASAASITCLYFNYDYASRWDEQEFGIIHAQQPLYIRLPNGNVHIPEFKPKAKVERHSPQRTKSNWAALTSCIAAGLLIALLACTTMRLMLIQLYSALSSYQLAPDQAQLTLYLPDAKDAAGVRCIVDETLQQPELASLIRQADIFVYVVSSLVIHILFHLNAAEQGQLGNDVSDMLHLEEPAVEIRYSPGKQLIVSAIAALKHTLTANGFSTVRVICVSSFVKNSRTVLMELQEGHEAIVTASNFPMITDIQLYVPSDYSDHKGQLTAQRVCYPGVPLDLCKHLQKRAQPAAESVLITPPRRPGGAQAPHGRPSAAARNLSYRDAAASPPPVPPAPQGGGPYILICHAERGPVPGRLAGALKHAGFHPIILGTDVTAASTSDPVESFKKMLLSGGVPHKNEGEPGNPMVDQTTATLACRIVEQVAKHVVED</sequence>
<reference evidence="3 4" key="1">
    <citation type="journal article" date="2024" name="Nat. Commun.">
        <title>Phylogenomics reveals the evolutionary origins of lichenization in chlorophyte algae.</title>
        <authorList>
            <person name="Puginier C."/>
            <person name="Libourel C."/>
            <person name="Otte J."/>
            <person name="Skaloud P."/>
            <person name="Haon M."/>
            <person name="Grisel S."/>
            <person name="Petersen M."/>
            <person name="Berrin J.G."/>
            <person name="Delaux P.M."/>
            <person name="Dal Grande F."/>
            <person name="Keller J."/>
        </authorList>
    </citation>
    <scope>NUCLEOTIDE SEQUENCE [LARGE SCALE GENOMIC DNA]</scope>
    <source>
        <strain evidence="3 4">SAG 2043</strain>
    </source>
</reference>
<keyword evidence="2" id="KW-1133">Transmembrane helix</keyword>
<evidence type="ECO:0000256" key="1">
    <source>
        <dbReference type="SAM" id="MobiDB-lite"/>
    </source>
</evidence>
<keyword evidence="4" id="KW-1185">Reference proteome</keyword>
<feature type="transmembrane region" description="Helical" evidence="2">
    <location>
        <begin position="52"/>
        <end position="73"/>
    </location>
</feature>
<keyword evidence="2" id="KW-0812">Transmembrane</keyword>
<feature type="transmembrane region" description="Helical" evidence="2">
    <location>
        <begin position="220"/>
        <end position="245"/>
    </location>
</feature>
<comment type="caution">
    <text evidence="3">The sequence shown here is derived from an EMBL/GenBank/DDBJ whole genome shotgun (WGS) entry which is preliminary data.</text>
</comment>
<evidence type="ECO:0000313" key="4">
    <source>
        <dbReference type="Proteomes" id="UP001489004"/>
    </source>
</evidence>
<keyword evidence="2" id="KW-0472">Membrane</keyword>